<feature type="transmembrane region" description="Helical" evidence="6">
    <location>
        <begin position="71"/>
        <end position="89"/>
    </location>
</feature>
<evidence type="ECO:0000256" key="5">
    <source>
        <dbReference type="ARBA" id="ARBA00023136"/>
    </source>
</evidence>
<evidence type="ECO:0000256" key="1">
    <source>
        <dbReference type="ARBA" id="ARBA00004141"/>
    </source>
</evidence>
<evidence type="ECO:0000256" key="3">
    <source>
        <dbReference type="ARBA" id="ARBA00022692"/>
    </source>
</evidence>
<evidence type="ECO:0000256" key="4">
    <source>
        <dbReference type="ARBA" id="ARBA00022989"/>
    </source>
</evidence>
<comment type="subcellular location">
    <subcellularLocation>
        <location evidence="1">Membrane</location>
        <topology evidence="1">Multi-pass membrane protein</topology>
    </subcellularLocation>
</comment>
<keyword evidence="9" id="KW-1185">Reference proteome</keyword>
<dbReference type="RefSeq" id="WP_377940682.1">
    <property type="nucleotide sequence ID" value="NZ_JBHUCX010000004.1"/>
</dbReference>
<dbReference type="PANTHER" id="PTHR38459:SF1">
    <property type="entry name" value="PROPHAGE BACTOPRENOL-LINKED GLUCOSE TRANSLOCASE HOMOLOG"/>
    <property type="match status" value="1"/>
</dbReference>
<feature type="domain" description="GtrA/DPMS transmembrane" evidence="7">
    <location>
        <begin position="10"/>
        <end position="137"/>
    </location>
</feature>
<organism evidence="8 9">
    <name type="scientific">Alicyclobacillus fodiniaquatilis</name>
    <dbReference type="NCBI Taxonomy" id="1661150"/>
    <lineage>
        <taxon>Bacteria</taxon>
        <taxon>Bacillati</taxon>
        <taxon>Bacillota</taxon>
        <taxon>Bacilli</taxon>
        <taxon>Bacillales</taxon>
        <taxon>Alicyclobacillaceae</taxon>
        <taxon>Alicyclobacillus</taxon>
    </lineage>
</organism>
<dbReference type="EMBL" id="JBHUCX010000004">
    <property type="protein sequence ID" value="MFD1673319.1"/>
    <property type="molecule type" value="Genomic_DNA"/>
</dbReference>
<sequence>MIRKPKSYFKFLSVGVINALVDLTILNALMLISPSKNSFDILLFNTIAVICAIVSSYYLNRFWTFSDRANGGLKEGFLFIIQAFINLGLNDTTTVIFSRFLIFSKDIPIFFGSNLSKGLAMLISSSCSYFFMKRIVFKKKKDEHSPLHYPDDIVQL</sequence>
<accession>A0ABW4JAD8</accession>
<feature type="transmembrane region" description="Helical" evidence="6">
    <location>
        <begin position="38"/>
        <end position="59"/>
    </location>
</feature>
<comment type="caution">
    <text evidence="8">The sequence shown here is derived from an EMBL/GenBank/DDBJ whole genome shotgun (WGS) entry which is preliminary data.</text>
</comment>
<evidence type="ECO:0000313" key="9">
    <source>
        <dbReference type="Proteomes" id="UP001597079"/>
    </source>
</evidence>
<keyword evidence="4 6" id="KW-1133">Transmembrane helix</keyword>
<evidence type="ECO:0000256" key="2">
    <source>
        <dbReference type="ARBA" id="ARBA00009399"/>
    </source>
</evidence>
<feature type="transmembrane region" description="Helical" evidence="6">
    <location>
        <begin position="12"/>
        <end position="32"/>
    </location>
</feature>
<protein>
    <submittedName>
        <fullName evidence="8">GtrA family protein</fullName>
    </submittedName>
</protein>
<dbReference type="PANTHER" id="PTHR38459">
    <property type="entry name" value="PROPHAGE BACTOPRENOL-LINKED GLUCOSE TRANSLOCASE HOMOLOG"/>
    <property type="match status" value="1"/>
</dbReference>
<gene>
    <name evidence="8" type="ORF">ACFSB2_01100</name>
</gene>
<dbReference type="Pfam" id="PF04138">
    <property type="entry name" value="GtrA_DPMS_TM"/>
    <property type="match status" value="1"/>
</dbReference>
<dbReference type="Proteomes" id="UP001597079">
    <property type="component" value="Unassembled WGS sequence"/>
</dbReference>
<dbReference type="InterPro" id="IPR051401">
    <property type="entry name" value="GtrA_CellWall_Glycosyl"/>
</dbReference>
<keyword evidence="3 6" id="KW-0812">Transmembrane</keyword>
<evidence type="ECO:0000259" key="7">
    <source>
        <dbReference type="Pfam" id="PF04138"/>
    </source>
</evidence>
<evidence type="ECO:0000313" key="8">
    <source>
        <dbReference type="EMBL" id="MFD1673319.1"/>
    </source>
</evidence>
<dbReference type="InterPro" id="IPR007267">
    <property type="entry name" value="GtrA_DPMS_TM"/>
</dbReference>
<reference evidence="9" key="1">
    <citation type="journal article" date="2019" name="Int. J. Syst. Evol. Microbiol.">
        <title>The Global Catalogue of Microorganisms (GCM) 10K type strain sequencing project: providing services to taxonomists for standard genome sequencing and annotation.</title>
        <authorList>
            <consortium name="The Broad Institute Genomics Platform"/>
            <consortium name="The Broad Institute Genome Sequencing Center for Infectious Disease"/>
            <person name="Wu L."/>
            <person name="Ma J."/>
        </authorList>
    </citation>
    <scope>NUCLEOTIDE SEQUENCE [LARGE SCALE GENOMIC DNA]</scope>
    <source>
        <strain evidence="9">CGMCC 1.12286</strain>
    </source>
</reference>
<keyword evidence="5 6" id="KW-0472">Membrane</keyword>
<comment type="similarity">
    <text evidence="2">Belongs to the GtrA family.</text>
</comment>
<proteinExistence type="inferred from homology"/>
<name>A0ABW4JAD8_9BACL</name>
<evidence type="ECO:0000256" key="6">
    <source>
        <dbReference type="SAM" id="Phobius"/>
    </source>
</evidence>
<feature type="transmembrane region" description="Helical" evidence="6">
    <location>
        <begin position="109"/>
        <end position="131"/>
    </location>
</feature>